<evidence type="ECO:0000313" key="2">
    <source>
        <dbReference type="Proteomes" id="UP000825483"/>
    </source>
</evidence>
<protein>
    <recommendedName>
        <fullName evidence="3">DUF488 domain-containing protein</fullName>
    </recommendedName>
</protein>
<organism evidence="1 2">
    <name type="scientific">Prevotella lacticifex</name>
    <dbReference type="NCBI Taxonomy" id="2854755"/>
    <lineage>
        <taxon>Bacteria</taxon>
        <taxon>Pseudomonadati</taxon>
        <taxon>Bacteroidota</taxon>
        <taxon>Bacteroidia</taxon>
        <taxon>Bacteroidales</taxon>
        <taxon>Prevotellaceae</taxon>
        <taxon>Prevotella</taxon>
    </lineage>
</organism>
<dbReference type="Pfam" id="PF04343">
    <property type="entry name" value="DUF488"/>
    <property type="match status" value="1"/>
</dbReference>
<gene>
    <name evidence="1" type="ORF">PRLR5076_03690</name>
</gene>
<dbReference type="AlphaFoldDB" id="A0A9R1C7N0"/>
<dbReference type="EMBL" id="BPUB01000001">
    <property type="protein sequence ID" value="GJG57518.1"/>
    <property type="molecule type" value="Genomic_DNA"/>
</dbReference>
<accession>A0A9R1C7N0</accession>
<name>A0A9R1C7N0_9BACT</name>
<dbReference type="RefSeq" id="WP_223929544.1">
    <property type="nucleotide sequence ID" value="NZ_BPTU01000003.1"/>
</dbReference>
<dbReference type="Proteomes" id="UP000825483">
    <property type="component" value="Unassembled WGS sequence"/>
</dbReference>
<evidence type="ECO:0000313" key="1">
    <source>
        <dbReference type="EMBL" id="GJG57518.1"/>
    </source>
</evidence>
<dbReference type="PANTHER" id="PTHR39337:SF1">
    <property type="entry name" value="BLR5642 PROTEIN"/>
    <property type="match status" value="1"/>
</dbReference>
<comment type="caution">
    <text evidence="1">The sequence shown here is derived from an EMBL/GenBank/DDBJ whole genome shotgun (WGS) entry which is preliminary data.</text>
</comment>
<keyword evidence="2" id="KW-1185">Reference proteome</keyword>
<evidence type="ECO:0008006" key="3">
    <source>
        <dbReference type="Google" id="ProtNLM"/>
    </source>
</evidence>
<proteinExistence type="predicted"/>
<reference evidence="1" key="1">
    <citation type="journal article" date="2022" name="Int. J. Syst. Evol. Microbiol.">
        <title>Prevotella lacticifex sp. nov., isolated from the rumen of cows.</title>
        <authorList>
            <person name="Shinkai T."/>
            <person name="Ikeyama N."/>
            <person name="Kumagai M."/>
            <person name="Ohmori H."/>
            <person name="Sakamoto M."/>
            <person name="Ohkuma M."/>
            <person name="Mitsumori M."/>
        </authorList>
    </citation>
    <scope>NUCLEOTIDE SEQUENCE</scope>
    <source>
        <strain evidence="1">R5076</strain>
    </source>
</reference>
<sequence length="306" mass="35968">MLTYKKKIILALIEKLGRKDITAKCLQKYLFIYTRISDNKIYDFVPYRYGCFSFEANKDIVSLSKGGYIYINHPEHAECSYELIHRNSEIIENLSLFDNMAIDKVVKKYGTLSSDELITYTYRTWPFTAINSEIKYRLLNSEELARVQAFKDRYKKTETILYTIGYEGLTLEKYLTQLITNDVKVLVDVRKNAFSMKYGFSKATLKKAVEGIGVQYIHVPQLGIESEDRKTLNSQEDYDRLFEIYENTTLIENWDSLLYVRKLLDKEKRICLACFERDPRQCHRTRVANALMGLPDVNYKYEPIIL</sequence>
<dbReference type="PANTHER" id="PTHR39337">
    <property type="entry name" value="BLR5642 PROTEIN"/>
    <property type="match status" value="1"/>
</dbReference>
<dbReference type="InterPro" id="IPR007438">
    <property type="entry name" value="DUF488"/>
</dbReference>
<dbReference type="GeneID" id="72468423"/>